<dbReference type="InterPro" id="IPR002182">
    <property type="entry name" value="NB-ARC"/>
</dbReference>
<comment type="caution">
    <text evidence="8">The sequence shown here is derived from an EMBL/GenBank/DDBJ whole genome shotgun (WGS) entry which is preliminary data.</text>
</comment>
<dbReference type="RefSeq" id="WP_184869674.1">
    <property type="nucleotide sequence ID" value="NZ_JACHIR010000002.1"/>
</dbReference>
<evidence type="ECO:0000256" key="4">
    <source>
        <dbReference type="ARBA" id="ARBA00023125"/>
    </source>
</evidence>
<dbReference type="Gene3D" id="1.25.40.10">
    <property type="entry name" value="Tetratricopeptide repeat domain"/>
    <property type="match status" value="3"/>
</dbReference>
<evidence type="ECO:0000256" key="1">
    <source>
        <dbReference type="ARBA" id="ARBA00005820"/>
    </source>
</evidence>
<dbReference type="AlphaFoldDB" id="A0A7W9KR68"/>
<dbReference type="CDD" id="cd15831">
    <property type="entry name" value="BTAD"/>
    <property type="match status" value="1"/>
</dbReference>
<sequence length="953" mass="104514">MRFRVLGRVEFLDDAEWRRIAAAKWRALLAVLLVERDRVVSNDRIAAELWGERQPKTVDNQIYGYVARLRRLLGAELLVTQSPGYRLHVASADTDAGQFAVLADRGRAALRAGDVEAAARDLDAALRLWRGDPYEDVPLSPMIRADADRLAEARVDALEDWAEAQLARGEHGAVLARLADFVARYPLRERLRQTQMLALYRQGRQAEAIGVYTELRSLLAEELGVDPGSSVQRLYEQIVRADPALAVRQTAVMAPVHQLPPDIPDFTGRADTVARVVDALSAGSESGPPPVAVLVGGPGVGKSSLAVHAAHAVRPRFSDGQLYLDLGGTSARPRDPAMLLAEVLGALGVRGEWVPDDVNARAALYRSLLARRRMLLVLDDASDAGQVRPLLPPNGNCAVLVTTRRSLADLPGARHVELDVFEPEAARELFTAIVGEARVAAEPEHAEAILRACGYLPLAIRISGGKLAGRAKWPLRVLRERLDDESQRLDELRVGESGVRASFELSLRSLPEDAARGFALLGLSCARSVPAWVLGPLLGRSKADEVMDVLLDANLIQVVDTDVTGQLRYQLPSLLRAFAVEVVGTYPTETRRDAVIRLLGAWLYLAERAAEHLPPSLFRPTPGTSVRVAVPVDVQRDPVGWFEAERATALDAVALAAEWGLDELAWELAAAMVSYYDLRSLHQDWSRGHEIALGAVREAGNPRGEAVLLTELAQVQIYRDQFDAAIPNLHRALELYRQLGDRRGEALATGALATIERFRGRHDDALDHAKLALDLVIAAGDRHIEAQLRNGIAVIHLARGSAAEAETWFESALRLSRQTGDVHREAVVLREMSQLSSDRALDYLRAAHDMFEQLGDERCLAYTLLRMGQVYAGRRDGVQTAVVLTRAATWFQRDGDRMGEASCWQLLGELDIGYSNRAAARVHLGRALALWQTFGADEPALSVEARLHELEVG</sequence>
<proteinExistence type="inferred from homology"/>
<dbReference type="Pfam" id="PF00931">
    <property type="entry name" value="NB-ARC"/>
    <property type="match status" value="1"/>
</dbReference>
<dbReference type="InterPro" id="IPR003593">
    <property type="entry name" value="AAA+_ATPase"/>
</dbReference>
<evidence type="ECO:0000256" key="3">
    <source>
        <dbReference type="ARBA" id="ARBA00023015"/>
    </source>
</evidence>
<feature type="DNA-binding region" description="OmpR/PhoB-type" evidence="6">
    <location>
        <begin position="1"/>
        <end position="89"/>
    </location>
</feature>
<name>A0A7W9KR68_9PSEU</name>
<dbReference type="InterPro" id="IPR001867">
    <property type="entry name" value="OmpR/PhoB-type_DNA-bd"/>
</dbReference>
<dbReference type="Gene3D" id="1.10.10.10">
    <property type="entry name" value="Winged helix-like DNA-binding domain superfamily/Winged helix DNA-binding domain"/>
    <property type="match status" value="1"/>
</dbReference>
<evidence type="ECO:0000313" key="8">
    <source>
        <dbReference type="EMBL" id="MBB5897223.1"/>
    </source>
</evidence>
<dbReference type="Proteomes" id="UP000585638">
    <property type="component" value="Unassembled WGS sequence"/>
</dbReference>
<dbReference type="GO" id="GO:0000160">
    <property type="term" value="P:phosphorelay signal transduction system"/>
    <property type="evidence" value="ECO:0007669"/>
    <property type="project" value="InterPro"/>
</dbReference>
<dbReference type="Pfam" id="PF13424">
    <property type="entry name" value="TPR_12"/>
    <property type="match status" value="1"/>
</dbReference>
<dbReference type="SUPFAM" id="SSF46894">
    <property type="entry name" value="C-terminal effector domain of the bipartite response regulators"/>
    <property type="match status" value="1"/>
</dbReference>
<keyword evidence="3" id="KW-0805">Transcription regulation</keyword>
<dbReference type="InterPro" id="IPR019734">
    <property type="entry name" value="TPR_rpt"/>
</dbReference>
<dbReference type="InterPro" id="IPR051677">
    <property type="entry name" value="AfsR-DnrI-RedD_regulator"/>
</dbReference>
<comment type="similarity">
    <text evidence="1">Belongs to the AfsR/DnrI/RedD regulatory family.</text>
</comment>
<dbReference type="EMBL" id="JACHIR010000002">
    <property type="protein sequence ID" value="MBB5897223.1"/>
    <property type="molecule type" value="Genomic_DNA"/>
</dbReference>
<dbReference type="GO" id="GO:0043531">
    <property type="term" value="F:ADP binding"/>
    <property type="evidence" value="ECO:0007669"/>
    <property type="project" value="InterPro"/>
</dbReference>
<dbReference type="SUPFAM" id="SSF52540">
    <property type="entry name" value="P-loop containing nucleoside triphosphate hydrolases"/>
    <property type="match status" value="1"/>
</dbReference>
<dbReference type="SMART" id="SM00028">
    <property type="entry name" value="TPR"/>
    <property type="match status" value="5"/>
</dbReference>
<dbReference type="PANTHER" id="PTHR35807">
    <property type="entry name" value="TRANSCRIPTIONAL REGULATOR REDD-RELATED"/>
    <property type="match status" value="1"/>
</dbReference>
<dbReference type="PANTHER" id="PTHR35807:SF1">
    <property type="entry name" value="TRANSCRIPTIONAL REGULATOR REDD"/>
    <property type="match status" value="1"/>
</dbReference>
<organism evidence="8 9">
    <name type="scientific">Kutzneria kofuensis</name>
    <dbReference type="NCBI Taxonomy" id="103725"/>
    <lineage>
        <taxon>Bacteria</taxon>
        <taxon>Bacillati</taxon>
        <taxon>Actinomycetota</taxon>
        <taxon>Actinomycetes</taxon>
        <taxon>Pseudonocardiales</taxon>
        <taxon>Pseudonocardiaceae</taxon>
        <taxon>Kutzneria</taxon>
    </lineage>
</organism>
<dbReference type="GO" id="GO:0006355">
    <property type="term" value="P:regulation of DNA-templated transcription"/>
    <property type="evidence" value="ECO:0007669"/>
    <property type="project" value="InterPro"/>
</dbReference>
<keyword evidence="5" id="KW-0804">Transcription</keyword>
<dbReference type="Gene3D" id="1.10.8.430">
    <property type="entry name" value="Helical domain of apoptotic protease-activating factors"/>
    <property type="match status" value="1"/>
</dbReference>
<protein>
    <submittedName>
        <fullName evidence="8">DNA-binding SARP family transcriptional activator</fullName>
    </submittedName>
</protein>
<dbReference type="InterPro" id="IPR011990">
    <property type="entry name" value="TPR-like_helical_dom_sf"/>
</dbReference>
<keyword evidence="4 6" id="KW-0238">DNA-binding</keyword>
<keyword evidence="9" id="KW-1185">Reference proteome</keyword>
<dbReference type="GO" id="GO:0003677">
    <property type="term" value="F:DNA binding"/>
    <property type="evidence" value="ECO:0007669"/>
    <property type="project" value="UniProtKB-UniRule"/>
</dbReference>
<gene>
    <name evidence="8" type="ORF">BJ998_008482</name>
</gene>
<dbReference type="SMART" id="SM00862">
    <property type="entry name" value="Trans_reg_C"/>
    <property type="match status" value="1"/>
</dbReference>
<feature type="domain" description="OmpR/PhoB-type" evidence="7">
    <location>
        <begin position="1"/>
        <end position="89"/>
    </location>
</feature>
<dbReference type="PRINTS" id="PR00364">
    <property type="entry name" value="DISEASERSIST"/>
</dbReference>
<keyword evidence="2" id="KW-0677">Repeat</keyword>
<evidence type="ECO:0000256" key="2">
    <source>
        <dbReference type="ARBA" id="ARBA00022737"/>
    </source>
</evidence>
<dbReference type="PROSITE" id="PS51755">
    <property type="entry name" value="OMPR_PHOB"/>
    <property type="match status" value="1"/>
</dbReference>
<dbReference type="InterPro" id="IPR005158">
    <property type="entry name" value="BTAD"/>
</dbReference>
<dbReference type="SMART" id="SM01043">
    <property type="entry name" value="BTAD"/>
    <property type="match status" value="1"/>
</dbReference>
<dbReference type="InterPro" id="IPR036388">
    <property type="entry name" value="WH-like_DNA-bd_sf"/>
</dbReference>
<evidence type="ECO:0000259" key="7">
    <source>
        <dbReference type="PROSITE" id="PS51755"/>
    </source>
</evidence>
<dbReference type="Pfam" id="PF00486">
    <property type="entry name" value="Trans_reg_C"/>
    <property type="match status" value="1"/>
</dbReference>
<dbReference type="Pfam" id="PF03704">
    <property type="entry name" value="BTAD"/>
    <property type="match status" value="1"/>
</dbReference>
<dbReference type="SMART" id="SM00382">
    <property type="entry name" value="AAA"/>
    <property type="match status" value="1"/>
</dbReference>
<dbReference type="Gene3D" id="3.40.50.300">
    <property type="entry name" value="P-loop containing nucleotide triphosphate hydrolases"/>
    <property type="match status" value="1"/>
</dbReference>
<dbReference type="InterPro" id="IPR042197">
    <property type="entry name" value="Apaf_helical"/>
</dbReference>
<evidence type="ECO:0000256" key="6">
    <source>
        <dbReference type="PROSITE-ProRule" id="PRU01091"/>
    </source>
</evidence>
<evidence type="ECO:0000313" key="9">
    <source>
        <dbReference type="Proteomes" id="UP000585638"/>
    </source>
</evidence>
<accession>A0A7W9KR68</accession>
<dbReference type="InterPro" id="IPR027417">
    <property type="entry name" value="P-loop_NTPase"/>
</dbReference>
<dbReference type="SUPFAM" id="SSF48452">
    <property type="entry name" value="TPR-like"/>
    <property type="match status" value="3"/>
</dbReference>
<reference evidence="8 9" key="1">
    <citation type="submission" date="2020-08" db="EMBL/GenBank/DDBJ databases">
        <title>Sequencing the genomes of 1000 actinobacteria strains.</title>
        <authorList>
            <person name="Klenk H.-P."/>
        </authorList>
    </citation>
    <scope>NUCLEOTIDE SEQUENCE [LARGE SCALE GENOMIC DNA]</scope>
    <source>
        <strain evidence="8 9">DSM 43851</strain>
    </source>
</reference>
<evidence type="ECO:0000256" key="5">
    <source>
        <dbReference type="ARBA" id="ARBA00023163"/>
    </source>
</evidence>
<dbReference type="InterPro" id="IPR016032">
    <property type="entry name" value="Sig_transdc_resp-reg_C-effctor"/>
</dbReference>